<feature type="compositionally biased region" description="Basic and acidic residues" evidence="1">
    <location>
        <begin position="57"/>
        <end position="152"/>
    </location>
</feature>
<feature type="region of interest" description="Disordered" evidence="1">
    <location>
        <begin position="54"/>
        <end position="152"/>
    </location>
</feature>
<dbReference type="EMBL" id="QRBI01000120">
    <property type="protein sequence ID" value="RMC06241.1"/>
    <property type="molecule type" value="Genomic_DNA"/>
</dbReference>
<accession>A0A3M0K1P1</accession>
<gene>
    <name evidence="2" type="ORF">DUI87_15672</name>
</gene>
<evidence type="ECO:0000313" key="3">
    <source>
        <dbReference type="Proteomes" id="UP000269221"/>
    </source>
</evidence>
<evidence type="ECO:0000256" key="1">
    <source>
        <dbReference type="SAM" id="MobiDB-lite"/>
    </source>
</evidence>
<sequence length="179" mass="20937">MGNFKGKDAEFYSLVHPCCQNSVGCVLWKCSPAGAVLLVQSCCHVALGNPTDTAAEAAHREKETKKRRGEERRGEERRGEEERRGGGGEERRGEERRGEERGERRGEEREERRGEERRERGEERRGEERRGEERRGEREERRGEEKREREIEREKRRVCAHFLLALAGLMRSVQEHRVV</sequence>
<comment type="caution">
    <text evidence="2">The sequence shown here is derived from an EMBL/GenBank/DDBJ whole genome shotgun (WGS) entry which is preliminary data.</text>
</comment>
<dbReference type="AlphaFoldDB" id="A0A3M0K1P1"/>
<keyword evidence="3" id="KW-1185">Reference proteome</keyword>
<reference evidence="2 3" key="1">
    <citation type="submission" date="2018-07" db="EMBL/GenBank/DDBJ databases">
        <title>A high quality draft genome assembly of the barn swallow (H. rustica rustica).</title>
        <authorList>
            <person name="Formenti G."/>
            <person name="Chiara M."/>
            <person name="Poveda L."/>
            <person name="Francoijs K.-J."/>
            <person name="Bonisoli-Alquati A."/>
            <person name="Canova L."/>
            <person name="Gianfranceschi L."/>
            <person name="Horner D.S."/>
            <person name="Saino N."/>
        </authorList>
    </citation>
    <scope>NUCLEOTIDE SEQUENCE [LARGE SCALE GENOMIC DNA]</scope>
    <source>
        <strain evidence="2">Chelidonia</strain>
        <tissue evidence="2">Blood</tissue>
    </source>
</reference>
<protein>
    <submittedName>
        <fullName evidence="2">Uncharacterized protein</fullName>
    </submittedName>
</protein>
<organism evidence="2 3">
    <name type="scientific">Hirundo rustica rustica</name>
    <dbReference type="NCBI Taxonomy" id="333673"/>
    <lineage>
        <taxon>Eukaryota</taxon>
        <taxon>Metazoa</taxon>
        <taxon>Chordata</taxon>
        <taxon>Craniata</taxon>
        <taxon>Vertebrata</taxon>
        <taxon>Euteleostomi</taxon>
        <taxon>Archelosauria</taxon>
        <taxon>Archosauria</taxon>
        <taxon>Dinosauria</taxon>
        <taxon>Saurischia</taxon>
        <taxon>Theropoda</taxon>
        <taxon>Coelurosauria</taxon>
        <taxon>Aves</taxon>
        <taxon>Neognathae</taxon>
        <taxon>Neoaves</taxon>
        <taxon>Telluraves</taxon>
        <taxon>Australaves</taxon>
        <taxon>Passeriformes</taxon>
        <taxon>Sylvioidea</taxon>
        <taxon>Hirundinidae</taxon>
        <taxon>Hirundo</taxon>
    </lineage>
</organism>
<evidence type="ECO:0000313" key="2">
    <source>
        <dbReference type="EMBL" id="RMC06241.1"/>
    </source>
</evidence>
<name>A0A3M0K1P1_HIRRU</name>
<proteinExistence type="predicted"/>
<dbReference type="Proteomes" id="UP000269221">
    <property type="component" value="Unassembled WGS sequence"/>
</dbReference>